<feature type="region of interest" description="Disordered" evidence="1">
    <location>
        <begin position="290"/>
        <end position="317"/>
    </location>
</feature>
<proteinExistence type="predicted"/>
<gene>
    <name evidence="3" type="ORF">BVC80_41g16</name>
</gene>
<dbReference type="OrthoDB" id="114080at2759"/>
<name>A0A200QMS1_MACCD</name>
<accession>A0A200QMS1</accession>
<dbReference type="Proteomes" id="UP000195402">
    <property type="component" value="Unassembled WGS sequence"/>
</dbReference>
<dbReference type="FunCoup" id="A0A200QMS1">
    <property type="interactions" value="424"/>
</dbReference>
<dbReference type="EMBL" id="MVGT01001547">
    <property type="protein sequence ID" value="OVA11732.1"/>
    <property type="molecule type" value="Genomic_DNA"/>
</dbReference>
<reference evidence="3 4" key="1">
    <citation type="journal article" date="2017" name="Mol. Plant">
        <title>The Genome of Medicinal Plant Macleaya cordata Provides New Insights into Benzylisoquinoline Alkaloids Metabolism.</title>
        <authorList>
            <person name="Liu X."/>
            <person name="Liu Y."/>
            <person name="Huang P."/>
            <person name="Ma Y."/>
            <person name="Qing Z."/>
            <person name="Tang Q."/>
            <person name="Cao H."/>
            <person name="Cheng P."/>
            <person name="Zheng Y."/>
            <person name="Yuan Z."/>
            <person name="Zhou Y."/>
            <person name="Liu J."/>
            <person name="Tang Z."/>
            <person name="Zhuo Y."/>
            <person name="Zhang Y."/>
            <person name="Yu L."/>
            <person name="Huang J."/>
            <person name="Yang P."/>
            <person name="Peng Q."/>
            <person name="Zhang J."/>
            <person name="Jiang W."/>
            <person name="Zhang Z."/>
            <person name="Lin K."/>
            <person name="Ro D.K."/>
            <person name="Chen X."/>
            <person name="Xiong X."/>
            <person name="Shang Y."/>
            <person name="Huang S."/>
            <person name="Zeng J."/>
        </authorList>
    </citation>
    <scope>NUCLEOTIDE SEQUENCE [LARGE SCALE GENOMIC DNA]</scope>
    <source>
        <strain evidence="4">cv. BLH2017</strain>
        <tissue evidence="3">Root</tissue>
    </source>
</reference>
<protein>
    <recommendedName>
        <fullName evidence="2">Nucleolus and neural progenitor protein-like N-terminal domain-containing protein</fullName>
    </recommendedName>
</protein>
<evidence type="ECO:0000256" key="1">
    <source>
        <dbReference type="SAM" id="MobiDB-lite"/>
    </source>
</evidence>
<dbReference type="PANTHER" id="PTHR34786">
    <property type="entry name" value="OS09G0504900 PROTEIN"/>
    <property type="match status" value="1"/>
</dbReference>
<evidence type="ECO:0000259" key="2">
    <source>
        <dbReference type="Pfam" id="PF14780"/>
    </source>
</evidence>
<comment type="caution">
    <text evidence="3">The sequence shown here is derived from an EMBL/GenBank/DDBJ whole genome shotgun (WGS) entry which is preliminary data.</text>
</comment>
<evidence type="ECO:0000313" key="3">
    <source>
        <dbReference type="EMBL" id="OVA11732.1"/>
    </source>
</evidence>
<organism evidence="3 4">
    <name type="scientific">Macleaya cordata</name>
    <name type="common">Five-seeded plume-poppy</name>
    <name type="synonym">Bocconia cordata</name>
    <dbReference type="NCBI Taxonomy" id="56857"/>
    <lineage>
        <taxon>Eukaryota</taxon>
        <taxon>Viridiplantae</taxon>
        <taxon>Streptophyta</taxon>
        <taxon>Embryophyta</taxon>
        <taxon>Tracheophyta</taxon>
        <taxon>Spermatophyta</taxon>
        <taxon>Magnoliopsida</taxon>
        <taxon>Ranunculales</taxon>
        <taxon>Papaveraceae</taxon>
        <taxon>Papaveroideae</taxon>
        <taxon>Macleaya</taxon>
    </lineage>
</organism>
<dbReference type="STRING" id="56857.A0A200QMS1"/>
<feature type="domain" description="Nucleolus and neural progenitor protein-like N-terminal" evidence="2">
    <location>
        <begin position="7"/>
        <end position="163"/>
    </location>
</feature>
<keyword evidence="4" id="KW-1185">Reference proteome</keyword>
<evidence type="ECO:0000313" key="4">
    <source>
        <dbReference type="Proteomes" id="UP000195402"/>
    </source>
</evidence>
<dbReference type="InParanoid" id="A0A200QMS1"/>
<sequence length="378" mass="42852">MGSESVKLEEQLKSFIVQLQVESGILDRIVYKGKNQHRRCLYFQYILKVRRDVRLLLSARLEEILNFLFQVINGKKPNQTVYLLESLKRRKCNSEKHNFQERLLGVARLLSQMVEPMVKAATEISTLLARSFFMGFSLTILALLARLRVLVQQMLLNVVSVFNMVSSLSQKGQSVKLNRQGIECVWEKDKFVLLERTNKTEIKNRDGDCGVGMEIPLRSSNIQYQSIEVLLGDDELGCEKMDTNDAFEEIPDLINTKRLKSDASANQPIKIGKITEVELEEFRDDEGYTESLDKNLSTDSDEIAGPSPLPSPKSPQLQIESRKKVAFISIGKLAPPQTNESRLLEKLPTADLLATKTCDEEDPFFSLLTGGNMKDSLF</sequence>
<dbReference type="InterPro" id="IPR027951">
    <property type="entry name" value="Nepro_N"/>
</dbReference>
<dbReference type="AlphaFoldDB" id="A0A200QMS1"/>
<dbReference type="OMA" id="PIQDSND"/>
<dbReference type="Pfam" id="PF14780">
    <property type="entry name" value="NEPRO_N"/>
    <property type="match status" value="1"/>
</dbReference>
<dbReference type="PANTHER" id="PTHR34786:SF1">
    <property type="entry name" value="OS09G0504900 PROTEIN"/>
    <property type="match status" value="1"/>
</dbReference>